<dbReference type="Gene3D" id="3.30.1370.110">
    <property type="match status" value="1"/>
</dbReference>
<dbReference type="InterPro" id="IPR002625">
    <property type="entry name" value="Smr_dom"/>
</dbReference>
<dbReference type="SMART" id="SM00463">
    <property type="entry name" value="SMR"/>
    <property type="match status" value="1"/>
</dbReference>
<accession>A0A975BUA2</accession>
<gene>
    <name evidence="2" type="ORF">dnm_075140</name>
</gene>
<keyword evidence="3" id="KW-1185">Reference proteome</keyword>
<organism evidence="2 3">
    <name type="scientific">Desulfonema magnum</name>
    <dbReference type="NCBI Taxonomy" id="45655"/>
    <lineage>
        <taxon>Bacteria</taxon>
        <taxon>Pseudomonadati</taxon>
        <taxon>Thermodesulfobacteriota</taxon>
        <taxon>Desulfobacteria</taxon>
        <taxon>Desulfobacterales</taxon>
        <taxon>Desulfococcaceae</taxon>
        <taxon>Desulfonema</taxon>
    </lineage>
</organism>
<dbReference type="PANTHER" id="PTHR35562">
    <property type="entry name" value="DNA ENDONUCLEASE SMRA-RELATED"/>
    <property type="match status" value="1"/>
</dbReference>
<dbReference type="EMBL" id="CP061800">
    <property type="protein sequence ID" value="QTA91447.1"/>
    <property type="molecule type" value="Genomic_DNA"/>
</dbReference>
<dbReference type="SUPFAM" id="SSF160443">
    <property type="entry name" value="SMR domain-like"/>
    <property type="match status" value="1"/>
</dbReference>
<sequence>MNETTINMEPVIVSIEDVLDLHTFLPKEVPDLLEDYFSECISSNIFSVRIIHGKGKGILKKRVHGLLKKNPMVKSFKDAPPEDGGWGATLVELNR</sequence>
<proteinExistence type="predicted"/>
<dbReference type="Pfam" id="PF01713">
    <property type="entry name" value="Smr"/>
    <property type="match status" value="1"/>
</dbReference>
<dbReference type="AlphaFoldDB" id="A0A975BUA2"/>
<feature type="domain" description="Smr" evidence="1">
    <location>
        <begin position="19"/>
        <end position="94"/>
    </location>
</feature>
<name>A0A975BUA2_9BACT</name>
<evidence type="ECO:0000313" key="3">
    <source>
        <dbReference type="Proteomes" id="UP000663722"/>
    </source>
</evidence>
<dbReference type="InterPro" id="IPR036063">
    <property type="entry name" value="Smr_dom_sf"/>
</dbReference>
<evidence type="ECO:0000259" key="1">
    <source>
        <dbReference type="PROSITE" id="PS50828"/>
    </source>
</evidence>
<dbReference type="Proteomes" id="UP000663722">
    <property type="component" value="Chromosome"/>
</dbReference>
<reference evidence="2" key="1">
    <citation type="journal article" date="2021" name="Microb. Physiol.">
        <title>Proteogenomic Insights into the Physiology of Marine, Sulfate-Reducing, Filamentous Desulfonema limicola and Desulfonema magnum.</title>
        <authorList>
            <person name="Schnaars V."/>
            <person name="Wohlbrand L."/>
            <person name="Scheve S."/>
            <person name="Hinrichs C."/>
            <person name="Reinhardt R."/>
            <person name="Rabus R."/>
        </authorList>
    </citation>
    <scope>NUCLEOTIDE SEQUENCE</scope>
    <source>
        <strain evidence="2">4be13</strain>
    </source>
</reference>
<dbReference type="PANTHER" id="PTHR35562:SF2">
    <property type="entry name" value="DNA ENDONUCLEASE SMRA-RELATED"/>
    <property type="match status" value="1"/>
</dbReference>
<evidence type="ECO:0000313" key="2">
    <source>
        <dbReference type="EMBL" id="QTA91447.1"/>
    </source>
</evidence>
<dbReference type="KEGG" id="dmm:dnm_075140"/>
<dbReference type="PROSITE" id="PS50828">
    <property type="entry name" value="SMR"/>
    <property type="match status" value="1"/>
</dbReference>
<protein>
    <submittedName>
        <fullName evidence="2">Smr domain-containing protein</fullName>
    </submittedName>
</protein>